<keyword evidence="3" id="KW-1185">Reference proteome</keyword>
<evidence type="ECO:0000313" key="3">
    <source>
        <dbReference type="Proteomes" id="UP001460270"/>
    </source>
</evidence>
<sequence length="181" mass="20527">MEDITGLVTRHRTYAKTTAALMHEMLAKQDVLLEQQARIFSLLSSSQPLPDCSLDYSDLPLRDPQGLVEMEAKLQDQDYRNKLIKHLSLIGGMDARDAVFRMMKRVLSNNLATKSNWRGMNGKCPFASLQLKEVIIAAALKNPLTPALSACEVERYIKRWLQLAMDREGGRKRRAKLQVLS</sequence>
<reference evidence="3" key="1">
    <citation type="submission" date="2024-04" db="EMBL/GenBank/DDBJ databases">
        <title>Salinicola lusitanus LLJ914,a marine bacterium isolated from the Okinawa Trough.</title>
        <authorList>
            <person name="Li J."/>
        </authorList>
    </citation>
    <scope>NUCLEOTIDE SEQUENCE [LARGE SCALE GENOMIC DNA]</scope>
</reference>
<dbReference type="EMBL" id="JBBPFD010000004">
    <property type="protein sequence ID" value="KAK7930645.1"/>
    <property type="molecule type" value="Genomic_DNA"/>
</dbReference>
<proteinExistence type="predicted"/>
<feature type="domain" description="DUF4806" evidence="1">
    <location>
        <begin position="57"/>
        <end position="129"/>
    </location>
</feature>
<name>A0AAW0PLI0_9GOBI</name>
<evidence type="ECO:0000313" key="2">
    <source>
        <dbReference type="EMBL" id="KAK7930645.1"/>
    </source>
</evidence>
<dbReference type="AlphaFoldDB" id="A0AAW0PLI0"/>
<dbReference type="PANTHER" id="PTHR34153:SF2">
    <property type="entry name" value="SI:CH211-262H13.3-RELATED"/>
    <property type="match status" value="1"/>
</dbReference>
<comment type="caution">
    <text evidence="2">The sequence shown here is derived from an EMBL/GenBank/DDBJ whole genome shotgun (WGS) entry which is preliminary data.</text>
</comment>
<dbReference type="Pfam" id="PF16064">
    <property type="entry name" value="DUF4806"/>
    <property type="match status" value="1"/>
</dbReference>
<dbReference type="InterPro" id="IPR032071">
    <property type="entry name" value="DUF4806"/>
</dbReference>
<dbReference type="Proteomes" id="UP001460270">
    <property type="component" value="Unassembled WGS sequence"/>
</dbReference>
<gene>
    <name evidence="2" type="ORF">WMY93_007040</name>
</gene>
<dbReference type="PANTHER" id="PTHR34153">
    <property type="entry name" value="SI:CH211-262H13.3-RELATED-RELATED"/>
    <property type="match status" value="1"/>
</dbReference>
<protein>
    <recommendedName>
        <fullName evidence="1">DUF4806 domain-containing protein</fullName>
    </recommendedName>
</protein>
<organism evidence="2 3">
    <name type="scientific">Mugilogobius chulae</name>
    <name type="common">yellowstripe goby</name>
    <dbReference type="NCBI Taxonomy" id="88201"/>
    <lineage>
        <taxon>Eukaryota</taxon>
        <taxon>Metazoa</taxon>
        <taxon>Chordata</taxon>
        <taxon>Craniata</taxon>
        <taxon>Vertebrata</taxon>
        <taxon>Euteleostomi</taxon>
        <taxon>Actinopterygii</taxon>
        <taxon>Neopterygii</taxon>
        <taxon>Teleostei</taxon>
        <taxon>Neoteleostei</taxon>
        <taxon>Acanthomorphata</taxon>
        <taxon>Gobiaria</taxon>
        <taxon>Gobiiformes</taxon>
        <taxon>Gobioidei</taxon>
        <taxon>Gobiidae</taxon>
        <taxon>Gobionellinae</taxon>
        <taxon>Mugilogobius</taxon>
    </lineage>
</organism>
<accession>A0AAW0PLI0</accession>
<evidence type="ECO:0000259" key="1">
    <source>
        <dbReference type="Pfam" id="PF16064"/>
    </source>
</evidence>